<evidence type="ECO:0000256" key="1">
    <source>
        <dbReference type="SAM" id="MobiDB-lite"/>
    </source>
</evidence>
<dbReference type="RefSeq" id="WP_245902102.1">
    <property type="nucleotide sequence ID" value="NZ_PZZL01000008.1"/>
</dbReference>
<dbReference type="AlphaFoldDB" id="A0A2T4YZ71"/>
<evidence type="ECO:0000313" key="3">
    <source>
        <dbReference type="Proteomes" id="UP000241808"/>
    </source>
</evidence>
<name>A0A2T4YZ71_9HYPH</name>
<organism evidence="2 3">
    <name type="scientific">Phreatobacter oligotrophus</name>
    <dbReference type="NCBI Taxonomy" id="1122261"/>
    <lineage>
        <taxon>Bacteria</taxon>
        <taxon>Pseudomonadati</taxon>
        <taxon>Pseudomonadota</taxon>
        <taxon>Alphaproteobacteria</taxon>
        <taxon>Hyphomicrobiales</taxon>
        <taxon>Phreatobacteraceae</taxon>
        <taxon>Phreatobacter</taxon>
    </lineage>
</organism>
<dbReference type="SUPFAM" id="SSF160214">
    <property type="entry name" value="FlaG-like"/>
    <property type="match status" value="1"/>
</dbReference>
<keyword evidence="3" id="KW-1185">Reference proteome</keyword>
<evidence type="ECO:0000313" key="2">
    <source>
        <dbReference type="EMBL" id="PTM52250.1"/>
    </source>
</evidence>
<sequence>MDIVSSRPAVGTISTARSEAVQYREAVRTELPRIQRVSQPESDTAGSATDDRRAGDMAARDDRILADRRARMERIADTMRESLQRRIEKDDAAGVLVYRTVDRQTGEVVRQFPDEMILKLKAYAREMARKEELEAAENPRVEKVA</sequence>
<feature type="compositionally biased region" description="Basic and acidic residues" evidence="1">
    <location>
        <begin position="49"/>
        <end position="62"/>
    </location>
</feature>
<feature type="compositionally biased region" description="Polar residues" evidence="1">
    <location>
        <begin position="36"/>
        <end position="47"/>
    </location>
</feature>
<protein>
    <submittedName>
        <fullName evidence="2">FlaG protein</fullName>
    </submittedName>
</protein>
<dbReference type="Gene3D" id="3.30.160.170">
    <property type="entry name" value="FlaG-like"/>
    <property type="match status" value="1"/>
</dbReference>
<proteinExistence type="predicted"/>
<dbReference type="InterPro" id="IPR035924">
    <property type="entry name" value="FlaG-like_sf"/>
</dbReference>
<comment type="caution">
    <text evidence="2">The sequence shown here is derived from an EMBL/GenBank/DDBJ whole genome shotgun (WGS) entry which is preliminary data.</text>
</comment>
<dbReference type="Pfam" id="PF03646">
    <property type="entry name" value="FlaG"/>
    <property type="match status" value="1"/>
</dbReference>
<dbReference type="EMBL" id="PZZL01000008">
    <property type="protein sequence ID" value="PTM52250.1"/>
    <property type="molecule type" value="Genomic_DNA"/>
</dbReference>
<accession>A0A2T4YZ71</accession>
<feature type="region of interest" description="Disordered" evidence="1">
    <location>
        <begin position="1"/>
        <end position="62"/>
    </location>
</feature>
<dbReference type="InterPro" id="IPR005186">
    <property type="entry name" value="FlaG"/>
</dbReference>
<dbReference type="Proteomes" id="UP000241808">
    <property type="component" value="Unassembled WGS sequence"/>
</dbReference>
<gene>
    <name evidence="2" type="ORF">C8P69_10850</name>
</gene>
<reference evidence="2 3" key="1">
    <citation type="submission" date="2018-04" db="EMBL/GenBank/DDBJ databases">
        <title>Genomic Encyclopedia of Archaeal and Bacterial Type Strains, Phase II (KMG-II): from individual species to whole genera.</title>
        <authorList>
            <person name="Goeker M."/>
        </authorList>
    </citation>
    <scope>NUCLEOTIDE SEQUENCE [LARGE SCALE GENOMIC DNA]</scope>
    <source>
        <strain evidence="2 3">DSM 25521</strain>
    </source>
</reference>